<dbReference type="GO" id="GO:0032981">
    <property type="term" value="P:mitochondrial respiratory chain complex I assembly"/>
    <property type="evidence" value="ECO:0007669"/>
    <property type="project" value="InterPro"/>
</dbReference>
<dbReference type="AlphaFoldDB" id="A0A0J9X686"/>
<evidence type="ECO:0000313" key="2">
    <source>
        <dbReference type="Proteomes" id="UP000242525"/>
    </source>
</evidence>
<proteinExistence type="predicted"/>
<dbReference type="PANTHER" id="PTHR34561">
    <property type="entry name" value="NADH DEHYDROGENASE [UBIQUINONE] 1 ALPHA SUBCOMPLEX ASSEMBLY FACTOR 8"/>
    <property type="match status" value="1"/>
</dbReference>
<gene>
    <name evidence="1" type="ORF">BN980_GECA03s05631g</name>
</gene>
<dbReference type="InterPro" id="IPR034595">
    <property type="entry name" value="NDUFAF8"/>
</dbReference>
<organism evidence="1 2">
    <name type="scientific">Geotrichum candidum</name>
    <name type="common">Oospora lactis</name>
    <name type="synonym">Dipodascus geotrichum</name>
    <dbReference type="NCBI Taxonomy" id="1173061"/>
    <lineage>
        <taxon>Eukaryota</taxon>
        <taxon>Fungi</taxon>
        <taxon>Dikarya</taxon>
        <taxon>Ascomycota</taxon>
        <taxon>Saccharomycotina</taxon>
        <taxon>Dipodascomycetes</taxon>
        <taxon>Dipodascales</taxon>
        <taxon>Dipodascaceae</taxon>
        <taxon>Geotrichum</taxon>
    </lineage>
</organism>
<reference evidence="1" key="1">
    <citation type="submission" date="2014-03" db="EMBL/GenBank/DDBJ databases">
        <authorList>
            <person name="Casaregola S."/>
        </authorList>
    </citation>
    <scope>NUCLEOTIDE SEQUENCE [LARGE SCALE GENOMIC DNA]</scope>
    <source>
        <strain evidence="1">CLIB 918</strain>
    </source>
</reference>
<dbReference type="GO" id="GO:0005739">
    <property type="term" value="C:mitochondrion"/>
    <property type="evidence" value="ECO:0007669"/>
    <property type="project" value="InterPro"/>
</dbReference>
<evidence type="ECO:0000313" key="1">
    <source>
        <dbReference type="EMBL" id="CDO52662.1"/>
    </source>
</evidence>
<protein>
    <recommendedName>
        <fullName evidence="3">IMS import disulfide relay-system CHCH-CHCH-like Cx9C domain-containing protein</fullName>
    </recommendedName>
</protein>
<dbReference type="PANTHER" id="PTHR34561:SF1">
    <property type="entry name" value="NADH DEHYDROGENASE [UBIQUINONE] 1 ALPHA SUBCOMPLEX ASSEMBLY FACTOR 8"/>
    <property type="match status" value="1"/>
</dbReference>
<keyword evidence="2" id="KW-1185">Reference proteome</keyword>
<sequence length="62" mass="7117">MNRKAVERPLKKFADASMKCNGPATVYGQCVLKNYTATSKDMCLKEFMQLKDCVQRNLGKKW</sequence>
<comment type="caution">
    <text evidence="1">The sequence shown here is derived from an EMBL/GenBank/DDBJ whole genome shotgun (WGS) entry which is preliminary data.</text>
</comment>
<name>A0A0J9X686_GEOCN</name>
<accession>A0A0J9X686</accession>
<dbReference type="OrthoDB" id="3821113at2759"/>
<evidence type="ECO:0008006" key="3">
    <source>
        <dbReference type="Google" id="ProtNLM"/>
    </source>
</evidence>
<dbReference type="EMBL" id="CCBN010000003">
    <property type="protein sequence ID" value="CDO52662.1"/>
    <property type="molecule type" value="Genomic_DNA"/>
</dbReference>
<dbReference type="Proteomes" id="UP000242525">
    <property type="component" value="Unassembled WGS sequence"/>
</dbReference>